<feature type="region of interest" description="Disordered" evidence="1">
    <location>
        <begin position="99"/>
        <end position="133"/>
    </location>
</feature>
<protein>
    <submittedName>
        <fullName evidence="2">Uncharacterized protein</fullName>
    </submittedName>
</protein>
<evidence type="ECO:0000256" key="1">
    <source>
        <dbReference type="SAM" id="MobiDB-lite"/>
    </source>
</evidence>
<evidence type="ECO:0000313" key="3">
    <source>
        <dbReference type="Proteomes" id="UP000654471"/>
    </source>
</evidence>
<dbReference type="RefSeq" id="WP_189298890.1">
    <property type="nucleotide sequence ID" value="NZ_BMRP01000006.1"/>
</dbReference>
<organism evidence="2 3">
    <name type="scientific">Streptomyces albospinus</name>
    <dbReference type="NCBI Taxonomy" id="285515"/>
    <lineage>
        <taxon>Bacteria</taxon>
        <taxon>Bacillati</taxon>
        <taxon>Actinomycetota</taxon>
        <taxon>Actinomycetes</taxon>
        <taxon>Kitasatosporales</taxon>
        <taxon>Streptomycetaceae</taxon>
        <taxon>Streptomyces</taxon>
    </lineage>
</organism>
<sequence>MAAEPGDEAERDPVQSFVDEAFEEMMREVGASHKGVGKYGKDPLTATLLESAAASLSHPASSGMSELEKILFVQALATALADALAPALAENLATEIMKNLERHNPQKSHHKEPNLSNRGGRSPQEGTRRVKGK</sequence>
<evidence type="ECO:0000313" key="2">
    <source>
        <dbReference type="EMBL" id="GGU56879.1"/>
    </source>
</evidence>
<reference evidence="3" key="1">
    <citation type="journal article" date="2019" name="Int. J. Syst. Evol. Microbiol.">
        <title>The Global Catalogue of Microorganisms (GCM) 10K type strain sequencing project: providing services to taxonomists for standard genome sequencing and annotation.</title>
        <authorList>
            <consortium name="The Broad Institute Genomics Platform"/>
            <consortium name="The Broad Institute Genome Sequencing Center for Infectious Disease"/>
            <person name="Wu L."/>
            <person name="Ma J."/>
        </authorList>
    </citation>
    <scope>NUCLEOTIDE SEQUENCE [LARGE SCALE GENOMIC DNA]</scope>
    <source>
        <strain evidence="3">JCM 3399</strain>
    </source>
</reference>
<dbReference type="EMBL" id="BMRP01000006">
    <property type="protein sequence ID" value="GGU56879.1"/>
    <property type="molecule type" value="Genomic_DNA"/>
</dbReference>
<comment type="caution">
    <text evidence="2">The sequence shown here is derived from an EMBL/GenBank/DDBJ whole genome shotgun (WGS) entry which is preliminary data.</text>
</comment>
<dbReference type="Proteomes" id="UP000654471">
    <property type="component" value="Unassembled WGS sequence"/>
</dbReference>
<accession>A0ABQ2UXR1</accession>
<keyword evidence="3" id="KW-1185">Reference proteome</keyword>
<name>A0ABQ2UXR1_9ACTN</name>
<proteinExistence type="predicted"/>
<gene>
    <name evidence="2" type="ORF">GCM10010211_21980</name>
</gene>